<organism evidence="1">
    <name type="scientific">Marseillevirus LCMAC201</name>
    <dbReference type="NCBI Taxonomy" id="2506605"/>
    <lineage>
        <taxon>Viruses</taxon>
        <taxon>Varidnaviria</taxon>
        <taxon>Bamfordvirae</taxon>
        <taxon>Nucleocytoviricota</taxon>
        <taxon>Megaviricetes</taxon>
        <taxon>Pimascovirales</taxon>
        <taxon>Pimascovirales incertae sedis</taxon>
        <taxon>Marseilleviridae</taxon>
    </lineage>
</organism>
<keyword evidence="1" id="KW-0808">Transferase</keyword>
<dbReference type="GO" id="GO:0016301">
    <property type="term" value="F:kinase activity"/>
    <property type="evidence" value="ECO:0007669"/>
    <property type="project" value="UniProtKB-KW"/>
</dbReference>
<name>A0A481YY34_9VIRU</name>
<evidence type="ECO:0000313" key="1">
    <source>
        <dbReference type="EMBL" id="QBK87376.1"/>
    </source>
</evidence>
<dbReference type="EMBL" id="MK500350">
    <property type="protein sequence ID" value="QBK87376.1"/>
    <property type="molecule type" value="Genomic_DNA"/>
</dbReference>
<keyword evidence="1" id="KW-0418">Kinase</keyword>
<reference evidence="1" key="1">
    <citation type="journal article" date="2019" name="MBio">
        <title>Virus Genomes from Deep Sea Sediments Expand the Ocean Megavirome and Support Independent Origins of Viral Gigantism.</title>
        <authorList>
            <person name="Backstrom D."/>
            <person name="Yutin N."/>
            <person name="Jorgensen S.L."/>
            <person name="Dharamshi J."/>
            <person name="Homa F."/>
            <person name="Zaremba-Niedwiedzka K."/>
            <person name="Spang A."/>
            <person name="Wolf Y.I."/>
            <person name="Koonin E.V."/>
            <person name="Ettema T.J."/>
        </authorList>
    </citation>
    <scope>NUCLEOTIDE SEQUENCE</scope>
</reference>
<dbReference type="InterPro" id="IPR027417">
    <property type="entry name" value="P-loop_NTPase"/>
</dbReference>
<sequence length="210" mass="24122">MTQLRLAFGCQARVGKDTACEYLKMKYGGGVYHFADPLYDILYYAQDLCGFQHQKDVKFLQWVGTEWGRTQKDTVWIDATLNRLPAKENCYVGDLRFPNEVTSLQKAGFVCIRIIRDDRPIDRDSSHASEVALANYNGWDAVLSNNGTKEELYEKLDDMIINFRRLQPKKSTERCWRCGKEDLITLLVNYFPEDPGPGEDCVLICQNCIA</sequence>
<dbReference type="Gene3D" id="3.40.50.300">
    <property type="entry name" value="P-loop containing nucleotide triphosphate hydrolases"/>
    <property type="match status" value="1"/>
</dbReference>
<proteinExistence type="predicted"/>
<protein>
    <submittedName>
        <fullName evidence="1">Deoxynucleotide monophosphate kinase</fullName>
    </submittedName>
</protein>
<gene>
    <name evidence="1" type="ORF">LCMAC201_02860</name>
</gene>
<accession>A0A481YY34</accession>